<evidence type="ECO:0000313" key="9">
    <source>
        <dbReference type="Proteomes" id="UP001153954"/>
    </source>
</evidence>
<dbReference type="InterPro" id="IPR004839">
    <property type="entry name" value="Aminotransferase_I/II_large"/>
</dbReference>
<dbReference type="GO" id="GO:0016212">
    <property type="term" value="F:kynurenine-oxoglutarate transaminase activity"/>
    <property type="evidence" value="ECO:0007669"/>
    <property type="project" value="TreeGrafter"/>
</dbReference>
<comment type="caution">
    <text evidence="8">The sequence shown here is derived from an EMBL/GenBank/DDBJ whole genome shotgun (WGS) entry which is preliminary data.</text>
</comment>
<evidence type="ECO:0000256" key="5">
    <source>
        <dbReference type="ARBA" id="ARBA00022679"/>
    </source>
</evidence>
<gene>
    <name evidence="8" type="ORF">EEDITHA_LOCUS13181</name>
</gene>
<dbReference type="Proteomes" id="UP001153954">
    <property type="component" value="Unassembled WGS sequence"/>
</dbReference>
<dbReference type="EMBL" id="CAKOGL010000019">
    <property type="protein sequence ID" value="CAH2098021.1"/>
    <property type="molecule type" value="Genomic_DNA"/>
</dbReference>
<evidence type="ECO:0000256" key="3">
    <source>
        <dbReference type="ARBA" id="ARBA00011738"/>
    </source>
</evidence>
<dbReference type="InterPro" id="IPR050859">
    <property type="entry name" value="Class-I_PLP-dep_aminotransf"/>
</dbReference>
<evidence type="ECO:0000313" key="8">
    <source>
        <dbReference type="EMBL" id="CAH2098021.1"/>
    </source>
</evidence>
<keyword evidence="5" id="KW-0808">Transferase</keyword>
<reference evidence="8" key="1">
    <citation type="submission" date="2022-03" db="EMBL/GenBank/DDBJ databases">
        <authorList>
            <person name="Tunstrom K."/>
        </authorList>
    </citation>
    <scope>NUCLEOTIDE SEQUENCE</scope>
</reference>
<proteinExistence type="inferred from homology"/>
<keyword evidence="9" id="KW-1185">Reference proteome</keyword>
<evidence type="ECO:0000256" key="4">
    <source>
        <dbReference type="ARBA" id="ARBA00022576"/>
    </source>
</evidence>
<name>A0AAU9UG59_EUPED</name>
<dbReference type="InterPro" id="IPR015424">
    <property type="entry name" value="PyrdxlP-dep_Trfase"/>
</dbReference>
<dbReference type="GO" id="GO:0030170">
    <property type="term" value="F:pyridoxal phosphate binding"/>
    <property type="evidence" value="ECO:0007669"/>
    <property type="project" value="InterPro"/>
</dbReference>
<dbReference type="PANTHER" id="PTHR42790">
    <property type="entry name" value="AMINOTRANSFERASE"/>
    <property type="match status" value="1"/>
</dbReference>
<comment type="cofactor">
    <cofactor evidence="1">
        <name>pyridoxal 5'-phosphate</name>
        <dbReference type="ChEBI" id="CHEBI:597326"/>
    </cofactor>
</comment>
<dbReference type="InterPro" id="IPR015421">
    <property type="entry name" value="PyrdxlP-dep_Trfase_major"/>
</dbReference>
<evidence type="ECO:0000256" key="1">
    <source>
        <dbReference type="ARBA" id="ARBA00001933"/>
    </source>
</evidence>
<comment type="subunit">
    <text evidence="3">Homodimer.</text>
</comment>
<protein>
    <recommendedName>
        <fullName evidence="7">Aminotransferase class I/classII large domain-containing protein</fullName>
    </recommendedName>
</protein>
<feature type="domain" description="Aminotransferase class I/classII large" evidence="7">
    <location>
        <begin position="132"/>
        <end position="464"/>
    </location>
</feature>
<dbReference type="Gene3D" id="3.40.640.10">
    <property type="entry name" value="Type I PLP-dependent aspartate aminotransferase-like (Major domain)"/>
    <property type="match status" value="1"/>
</dbReference>
<accession>A0AAU9UG59</accession>
<sequence length="485" mass="55100">MIVTGKLSKINAEILKKFLDVRPLYSVVKSRYSQSVEDIFKFYDERPAHSLALKEKYRVLDEKDYTRFLSKRSLRREPALTRQITSLSYKVGKEMLSLAEGMPNEAIFPFTRLELTLRTGRTITLEEKELAPALQYVPSQGLPSLLTELRRLQQDLHRPPPLPRDVLITNGAQHGIYQCVEMLVDPGDPVITTEYSYAGVHTALKPYRPEILGIPEDENGLIPETLESVLEERLTRGLKMPRMMYIIPTGNNPTGTVLTEDRRRQVYELACKYDFLIVEDDPYMFLNYENRAVPSLLSLDVCGRVVRLDSVSKVVSAGLRAGWLTAPVALLRRAELHAQAELLHSCTLAQTILFHLLSDRGAFASHLHSTRSFYELRRSALSAALRGLEGLADWSEPTAGLFHWLRVRGVDDVYNMVFHTAFERGLMLIPGQAFLFDSSATCPYIRLTFSKIKIEDIEAAVGHLANIIRDEQKLAKQQKRLATER</sequence>
<dbReference type="AlphaFoldDB" id="A0AAU9UG59"/>
<organism evidence="8 9">
    <name type="scientific">Euphydryas editha</name>
    <name type="common">Edith's checkerspot</name>
    <dbReference type="NCBI Taxonomy" id="104508"/>
    <lineage>
        <taxon>Eukaryota</taxon>
        <taxon>Metazoa</taxon>
        <taxon>Ecdysozoa</taxon>
        <taxon>Arthropoda</taxon>
        <taxon>Hexapoda</taxon>
        <taxon>Insecta</taxon>
        <taxon>Pterygota</taxon>
        <taxon>Neoptera</taxon>
        <taxon>Endopterygota</taxon>
        <taxon>Lepidoptera</taxon>
        <taxon>Glossata</taxon>
        <taxon>Ditrysia</taxon>
        <taxon>Papilionoidea</taxon>
        <taxon>Nymphalidae</taxon>
        <taxon>Nymphalinae</taxon>
        <taxon>Euphydryas</taxon>
    </lineage>
</organism>
<evidence type="ECO:0000256" key="6">
    <source>
        <dbReference type="ARBA" id="ARBA00022898"/>
    </source>
</evidence>
<keyword evidence="4" id="KW-0032">Aminotransferase</keyword>
<dbReference type="GO" id="GO:1901605">
    <property type="term" value="P:alpha-amino acid metabolic process"/>
    <property type="evidence" value="ECO:0007669"/>
    <property type="project" value="TreeGrafter"/>
</dbReference>
<evidence type="ECO:0000259" key="7">
    <source>
        <dbReference type="Pfam" id="PF00155"/>
    </source>
</evidence>
<comment type="similarity">
    <text evidence="2">Belongs to the class-I pyridoxal-phosphate-dependent aminotransferase family.</text>
</comment>
<dbReference type="CDD" id="cd00609">
    <property type="entry name" value="AAT_like"/>
    <property type="match status" value="1"/>
</dbReference>
<dbReference type="FunFam" id="3.40.640.10:FF:000053">
    <property type="entry name" value="Aminotransferase, class I"/>
    <property type="match status" value="1"/>
</dbReference>
<dbReference type="SUPFAM" id="SSF53383">
    <property type="entry name" value="PLP-dependent transferases"/>
    <property type="match status" value="1"/>
</dbReference>
<dbReference type="Pfam" id="PF00155">
    <property type="entry name" value="Aminotran_1_2"/>
    <property type="match status" value="1"/>
</dbReference>
<evidence type="ECO:0000256" key="2">
    <source>
        <dbReference type="ARBA" id="ARBA00007441"/>
    </source>
</evidence>
<dbReference type="PANTHER" id="PTHR42790:SF19">
    <property type="entry name" value="KYNURENINE_ALPHA-AMINOADIPATE AMINOTRANSFERASE, MITOCHONDRIAL"/>
    <property type="match status" value="1"/>
</dbReference>
<keyword evidence="6" id="KW-0663">Pyridoxal phosphate</keyword>